<feature type="compositionally biased region" description="Polar residues" evidence="5">
    <location>
        <begin position="50"/>
        <end position="63"/>
    </location>
</feature>
<accession>A0A2A5WZC4</accession>
<keyword evidence="4" id="KW-0444">Lipid biosynthesis</keyword>
<dbReference type="PANTHER" id="PTHR45266:SF3">
    <property type="entry name" value="OXALOACETATE DECARBOXYLASE ALPHA CHAIN"/>
    <property type="match status" value="1"/>
</dbReference>
<evidence type="ECO:0000256" key="4">
    <source>
        <dbReference type="RuleBase" id="RU364072"/>
    </source>
</evidence>
<dbReference type="AlphaFoldDB" id="A0A2A5WZC4"/>
<comment type="function">
    <text evidence="1 4">This protein is a component of the acetyl coenzyme A carboxylase complex; first, biotin carboxylase catalyzes the carboxylation of the carrier protein and then the transcarboxylase transfers the carboxyl group to form malonyl-CoA.</text>
</comment>
<evidence type="ECO:0000256" key="2">
    <source>
        <dbReference type="ARBA" id="ARBA00017562"/>
    </source>
</evidence>
<evidence type="ECO:0000313" key="8">
    <source>
        <dbReference type="Proteomes" id="UP000219327"/>
    </source>
</evidence>
<dbReference type="Gene3D" id="2.40.50.100">
    <property type="match status" value="1"/>
</dbReference>
<sequence length="149" mass="16199">MDIRKIKKLIELMEESDLSEIEVREGDDSVRISRAGVQAALMVAPPVASVSSDQVRSPDTEQQPVAVEDTQGELLRAPMVGTFYLSPSPGSPPFVDVGSRVKVGDTLCIIESMKMMNEVKAEVAGVVEAVLVRNEDAVEFDQPIFTLSH</sequence>
<evidence type="ECO:0000259" key="6">
    <source>
        <dbReference type="PROSITE" id="PS50968"/>
    </source>
</evidence>
<dbReference type="UniPathway" id="UPA00094"/>
<dbReference type="Pfam" id="PF00364">
    <property type="entry name" value="Biotin_lipoyl"/>
    <property type="match status" value="1"/>
</dbReference>
<evidence type="ECO:0000256" key="1">
    <source>
        <dbReference type="ARBA" id="ARBA00003761"/>
    </source>
</evidence>
<dbReference type="PROSITE" id="PS50968">
    <property type="entry name" value="BIOTINYL_LIPOYL"/>
    <property type="match status" value="1"/>
</dbReference>
<feature type="region of interest" description="Disordered" evidence="5">
    <location>
        <begin position="50"/>
        <end position="71"/>
    </location>
</feature>
<dbReference type="CDD" id="cd06850">
    <property type="entry name" value="biotinyl_domain"/>
    <property type="match status" value="1"/>
</dbReference>
<dbReference type="GO" id="GO:0009317">
    <property type="term" value="C:acetyl-CoA carboxylase complex"/>
    <property type="evidence" value="ECO:0007669"/>
    <property type="project" value="InterPro"/>
</dbReference>
<evidence type="ECO:0000313" key="7">
    <source>
        <dbReference type="EMBL" id="PDH41890.1"/>
    </source>
</evidence>
<keyword evidence="3 4" id="KW-0092">Biotin</keyword>
<protein>
    <recommendedName>
        <fullName evidence="2 4">Biotin carboxyl carrier protein of acetyl-CoA carboxylase</fullName>
    </recommendedName>
</protein>
<dbReference type="Proteomes" id="UP000219327">
    <property type="component" value="Unassembled WGS sequence"/>
</dbReference>
<evidence type="ECO:0000256" key="3">
    <source>
        <dbReference type="ARBA" id="ARBA00023267"/>
    </source>
</evidence>
<gene>
    <name evidence="7" type="primary">accB</name>
    <name evidence="7" type="ORF">CNE99_00725</name>
</gene>
<dbReference type="FunFam" id="2.40.50.100:FF:000003">
    <property type="entry name" value="Acetyl-CoA carboxylase biotin carboxyl carrier protein"/>
    <property type="match status" value="1"/>
</dbReference>
<dbReference type="PANTHER" id="PTHR45266">
    <property type="entry name" value="OXALOACETATE DECARBOXYLASE ALPHA CHAIN"/>
    <property type="match status" value="1"/>
</dbReference>
<dbReference type="InterPro" id="IPR000089">
    <property type="entry name" value="Biotin_lipoyl"/>
</dbReference>
<dbReference type="NCBIfam" id="TIGR00531">
    <property type="entry name" value="BCCP"/>
    <property type="match status" value="1"/>
</dbReference>
<keyword evidence="4" id="KW-0443">Lipid metabolism</keyword>
<comment type="caution">
    <text evidence="7">The sequence shown here is derived from an EMBL/GenBank/DDBJ whole genome shotgun (WGS) entry which is preliminary data.</text>
</comment>
<dbReference type="InterPro" id="IPR001249">
    <property type="entry name" value="AcCoA_biotinCC"/>
</dbReference>
<keyword evidence="4" id="KW-0276">Fatty acid metabolism</keyword>
<dbReference type="PRINTS" id="PR01071">
    <property type="entry name" value="ACOABIOTINCC"/>
</dbReference>
<dbReference type="InterPro" id="IPR050709">
    <property type="entry name" value="Biotin_Carboxyl_Carrier/Decarb"/>
</dbReference>
<dbReference type="GO" id="GO:0006633">
    <property type="term" value="P:fatty acid biosynthetic process"/>
    <property type="evidence" value="ECO:0007669"/>
    <property type="project" value="UniProtKB-UniPathway"/>
</dbReference>
<comment type="pathway">
    <text evidence="4">Lipid metabolism; fatty acid biosynthesis.</text>
</comment>
<dbReference type="EMBL" id="NTKD01000002">
    <property type="protein sequence ID" value="PDH41890.1"/>
    <property type="molecule type" value="Genomic_DNA"/>
</dbReference>
<dbReference type="InterPro" id="IPR011053">
    <property type="entry name" value="Single_hybrid_motif"/>
</dbReference>
<dbReference type="SUPFAM" id="SSF51230">
    <property type="entry name" value="Single hybrid motif"/>
    <property type="match status" value="1"/>
</dbReference>
<name>A0A2A5WZC4_9GAMM</name>
<dbReference type="GO" id="GO:0003989">
    <property type="term" value="F:acetyl-CoA carboxylase activity"/>
    <property type="evidence" value="ECO:0007669"/>
    <property type="project" value="InterPro"/>
</dbReference>
<keyword evidence="4" id="KW-0275">Fatty acid biosynthesis</keyword>
<reference evidence="7 8" key="1">
    <citation type="submission" date="2017-08" db="EMBL/GenBank/DDBJ databases">
        <title>Fine stratification of microbial communities through a metagenomic profile of the photic zone.</title>
        <authorList>
            <person name="Haro-Moreno J.M."/>
            <person name="Lopez-Perez M."/>
            <person name="De La Torre J."/>
            <person name="Picazo A."/>
            <person name="Camacho A."/>
            <person name="Rodriguez-Valera F."/>
        </authorList>
    </citation>
    <scope>NUCLEOTIDE SEQUENCE [LARGE SCALE GENOMIC DNA]</scope>
    <source>
        <strain evidence="7">MED-G24</strain>
    </source>
</reference>
<proteinExistence type="predicted"/>
<evidence type="ECO:0000256" key="5">
    <source>
        <dbReference type="SAM" id="MobiDB-lite"/>
    </source>
</evidence>
<feature type="domain" description="Lipoyl-binding" evidence="6">
    <location>
        <begin position="72"/>
        <end position="148"/>
    </location>
</feature>
<organism evidence="7 8">
    <name type="scientific">OM182 bacterium MED-G24</name>
    <dbReference type="NCBI Taxonomy" id="1986255"/>
    <lineage>
        <taxon>Bacteria</taxon>
        <taxon>Pseudomonadati</taxon>
        <taxon>Pseudomonadota</taxon>
        <taxon>Gammaproteobacteria</taxon>
        <taxon>OMG group</taxon>
        <taxon>OM182 clade</taxon>
    </lineage>
</organism>